<evidence type="ECO:0000256" key="3">
    <source>
        <dbReference type="SAM" id="SignalP"/>
    </source>
</evidence>
<dbReference type="EMBL" id="RWGY01000039">
    <property type="protein sequence ID" value="TVU08445.1"/>
    <property type="molecule type" value="Genomic_DNA"/>
</dbReference>
<dbReference type="Proteomes" id="UP000324897">
    <property type="component" value="Chromosome 3"/>
</dbReference>
<gene>
    <name evidence="5" type="ORF">EJB05_41850</name>
</gene>
<dbReference type="InterPro" id="IPR046959">
    <property type="entry name" value="PRK1-6/SRF4-like"/>
</dbReference>
<dbReference type="Pfam" id="PF00560">
    <property type="entry name" value="LRR_1"/>
    <property type="match status" value="2"/>
</dbReference>
<organism evidence="5 6">
    <name type="scientific">Eragrostis curvula</name>
    <name type="common">weeping love grass</name>
    <dbReference type="NCBI Taxonomy" id="38414"/>
    <lineage>
        <taxon>Eukaryota</taxon>
        <taxon>Viridiplantae</taxon>
        <taxon>Streptophyta</taxon>
        <taxon>Embryophyta</taxon>
        <taxon>Tracheophyta</taxon>
        <taxon>Spermatophyta</taxon>
        <taxon>Magnoliopsida</taxon>
        <taxon>Liliopsida</taxon>
        <taxon>Poales</taxon>
        <taxon>Poaceae</taxon>
        <taxon>PACMAD clade</taxon>
        <taxon>Chloridoideae</taxon>
        <taxon>Eragrostideae</taxon>
        <taxon>Eragrostidinae</taxon>
        <taxon>Eragrostis</taxon>
    </lineage>
</organism>
<dbReference type="AlphaFoldDB" id="A0A5J9TAP8"/>
<dbReference type="SUPFAM" id="SSF52058">
    <property type="entry name" value="L domain-like"/>
    <property type="match status" value="1"/>
</dbReference>
<evidence type="ECO:0000313" key="5">
    <source>
        <dbReference type="EMBL" id="TVU08445.1"/>
    </source>
</evidence>
<evidence type="ECO:0000259" key="4">
    <source>
        <dbReference type="Pfam" id="PF08263"/>
    </source>
</evidence>
<reference evidence="5 6" key="1">
    <citation type="journal article" date="2019" name="Sci. Rep.">
        <title>A high-quality genome of Eragrostis curvula grass provides insights into Poaceae evolution and supports new strategies to enhance forage quality.</title>
        <authorList>
            <person name="Carballo J."/>
            <person name="Santos B.A.C.M."/>
            <person name="Zappacosta D."/>
            <person name="Garbus I."/>
            <person name="Selva J.P."/>
            <person name="Gallo C.A."/>
            <person name="Diaz A."/>
            <person name="Albertini E."/>
            <person name="Caccamo M."/>
            <person name="Echenique V."/>
        </authorList>
    </citation>
    <scope>NUCLEOTIDE SEQUENCE [LARGE SCALE GENOMIC DNA]</scope>
    <source>
        <strain evidence="6">cv. Victoria</strain>
        <tissue evidence="5">Leaf</tissue>
    </source>
</reference>
<dbReference type="PANTHER" id="PTHR48007:SF64">
    <property type="entry name" value="POLLEN RECEPTOR-LIKE KINASE 1"/>
    <property type="match status" value="1"/>
</dbReference>
<dbReference type="InterPro" id="IPR025875">
    <property type="entry name" value="Leu-rich_rpt_4"/>
</dbReference>
<dbReference type="InterPro" id="IPR001611">
    <property type="entry name" value="Leu-rich_rpt"/>
</dbReference>
<keyword evidence="2" id="KW-0677">Repeat</keyword>
<dbReference type="InterPro" id="IPR032675">
    <property type="entry name" value="LRR_dom_sf"/>
</dbReference>
<dbReference type="PANTHER" id="PTHR48007">
    <property type="entry name" value="LEUCINE-RICH REPEAT RECEPTOR-LIKE PROTEIN KINASE PXC1"/>
    <property type="match status" value="1"/>
</dbReference>
<keyword evidence="3" id="KW-0732">Signal</keyword>
<evidence type="ECO:0000256" key="1">
    <source>
        <dbReference type="ARBA" id="ARBA00022614"/>
    </source>
</evidence>
<dbReference type="InterPro" id="IPR013210">
    <property type="entry name" value="LRR_N_plant-typ"/>
</dbReference>
<feature type="non-terminal residue" evidence="5">
    <location>
        <position position="1"/>
    </location>
</feature>
<comment type="caution">
    <text evidence="5">The sequence shown here is derived from an EMBL/GenBank/DDBJ whole genome shotgun (WGS) entry which is preliminary data.</text>
</comment>
<evidence type="ECO:0000256" key="2">
    <source>
        <dbReference type="ARBA" id="ARBA00022737"/>
    </source>
</evidence>
<feature type="chain" id="PRO_5023805438" description="Leucine-rich repeat-containing N-terminal plant-type domain-containing protein" evidence="3">
    <location>
        <begin position="24"/>
        <end position="264"/>
    </location>
</feature>
<accession>A0A5J9TAP8</accession>
<dbReference type="Pfam" id="PF08263">
    <property type="entry name" value="LRRNT_2"/>
    <property type="match status" value="1"/>
</dbReference>
<sequence>MAGEVTTALLLLALMAAVVVASGSEGDALLGFRATLRGPNGGPPAPLNGWVTTPGPCSGGNSLWYGVRCSEATGRVLVLELEYLGLQGPAPNLSVLAALPGLRSLSLANNNLTRAFPDVSALPGLRMLYLHGNRLAGRIPDDALAPLRRGLQKLYLSGNAFTGPIPSSVTLSPRLLELQLSNNGFEGALPDFGQTDLKLVDFSNNNLSGQIPPALRRFDANAFRGDSVMHGQQRTLRPTTQCFVSHGACTTLPTAGSTAIAMTG</sequence>
<feature type="signal peptide" evidence="3">
    <location>
        <begin position="1"/>
        <end position="23"/>
    </location>
</feature>
<keyword evidence="6" id="KW-1185">Reference proteome</keyword>
<dbReference type="OrthoDB" id="676979at2759"/>
<evidence type="ECO:0000313" key="6">
    <source>
        <dbReference type="Proteomes" id="UP000324897"/>
    </source>
</evidence>
<dbReference type="Gramene" id="TVU08445">
    <property type="protein sequence ID" value="TVU08445"/>
    <property type="gene ID" value="EJB05_41850"/>
</dbReference>
<protein>
    <recommendedName>
        <fullName evidence="4">Leucine-rich repeat-containing N-terminal plant-type domain-containing protein</fullName>
    </recommendedName>
</protein>
<feature type="domain" description="Leucine-rich repeat-containing N-terminal plant-type" evidence="4">
    <location>
        <begin position="24"/>
        <end position="70"/>
    </location>
</feature>
<name>A0A5J9TAP8_9POAL</name>
<proteinExistence type="predicted"/>
<dbReference type="Pfam" id="PF12799">
    <property type="entry name" value="LRR_4"/>
    <property type="match status" value="1"/>
</dbReference>
<dbReference type="Gene3D" id="3.80.10.10">
    <property type="entry name" value="Ribonuclease Inhibitor"/>
    <property type="match status" value="1"/>
</dbReference>
<keyword evidence="1" id="KW-0433">Leucine-rich repeat</keyword>